<feature type="transmembrane region" description="Helical" evidence="2">
    <location>
        <begin position="655"/>
        <end position="674"/>
    </location>
</feature>
<comment type="caution">
    <text evidence="4">The sequence shown here is derived from an EMBL/GenBank/DDBJ whole genome shotgun (WGS) entry which is preliminary data.</text>
</comment>
<evidence type="ECO:0000313" key="4">
    <source>
        <dbReference type="EMBL" id="MRX43770.1"/>
    </source>
</evidence>
<dbReference type="InterPro" id="IPR046112">
    <property type="entry name" value="DUF6049"/>
</dbReference>
<proteinExistence type="predicted"/>
<protein>
    <recommendedName>
        <fullName evidence="6">2-oxoglutarate dehydrogenase</fullName>
    </recommendedName>
</protein>
<dbReference type="Pfam" id="PF19516">
    <property type="entry name" value="DUF6049"/>
    <property type="match status" value="1"/>
</dbReference>
<evidence type="ECO:0000256" key="1">
    <source>
        <dbReference type="SAM" id="MobiDB-lite"/>
    </source>
</evidence>
<dbReference type="EMBL" id="WKJD01000012">
    <property type="protein sequence ID" value="MRX43770.1"/>
    <property type="molecule type" value="Genomic_DNA"/>
</dbReference>
<dbReference type="Proteomes" id="UP000476511">
    <property type="component" value="Unassembled WGS sequence"/>
</dbReference>
<feature type="region of interest" description="Disordered" evidence="1">
    <location>
        <begin position="685"/>
        <end position="726"/>
    </location>
</feature>
<evidence type="ECO:0000256" key="2">
    <source>
        <dbReference type="SAM" id="Phobius"/>
    </source>
</evidence>
<keyword evidence="2" id="KW-1133">Transmembrane helix</keyword>
<dbReference type="AlphaFoldDB" id="A0A6L5R1A4"/>
<keyword evidence="2" id="KW-0472">Membrane</keyword>
<organism evidence="4 5">
    <name type="scientific">Agromyces kandeliae</name>
    <dbReference type="NCBI Taxonomy" id="2666141"/>
    <lineage>
        <taxon>Bacteria</taxon>
        <taxon>Bacillati</taxon>
        <taxon>Actinomycetota</taxon>
        <taxon>Actinomycetes</taxon>
        <taxon>Micrococcales</taxon>
        <taxon>Microbacteriaceae</taxon>
        <taxon>Agromyces</taxon>
    </lineage>
</organism>
<dbReference type="RefSeq" id="WP_154346046.1">
    <property type="nucleotide sequence ID" value="NZ_WKJD01000012.1"/>
</dbReference>
<feature type="compositionally biased region" description="Low complexity" evidence="1">
    <location>
        <begin position="305"/>
        <end position="321"/>
    </location>
</feature>
<feature type="compositionally biased region" description="Acidic residues" evidence="1">
    <location>
        <begin position="697"/>
        <end position="713"/>
    </location>
</feature>
<evidence type="ECO:0008006" key="6">
    <source>
        <dbReference type="Google" id="ProtNLM"/>
    </source>
</evidence>
<reference evidence="4 5" key="1">
    <citation type="submission" date="2019-11" db="EMBL/GenBank/DDBJ databases">
        <title>Agromyces kandeliae sp. nov., isolated from mangrove soil.</title>
        <authorList>
            <person name="Wang R."/>
        </authorList>
    </citation>
    <scope>NUCLEOTIDE SEQUENCE [LARGE SCALE GENOMIC DNA]</scope>
    <source>
        <strain evidence="4 5">Q22</strain>
    </source>
</reference>
<keyword evidence="2" id="KW-0812">Transmembrane</keyword>
<name>A0A6L5R1A4_9MICO</name>
<keyword evidence="5" id="KW-1185">Reference proteome</keyword>
<feature type="signal peptide" evidence="3">
    <location>
        <begin position="1"/>
        <end position="25"/>
    </location>
</feature>
<feature type="region of interest" description="Disordered" evidence="1">
    <location>
        <begin position="299"/>
        <end position="321"/>
    </location>
</feature>
<keyword evidence="3" id="KW-0732">Signal</keyword>
<gene>
    <name evidence="4" type="ORF">GJR97_08510</name>
</gene>
<accession>A0A6L5R1A4</accession>
<feature type="chain" id="PRO_5038754170" description="2-oxoglutarate dehydrogenase" evidence="3">
    <location>
        <begin position="26"/>
        <end position="726"/>
    </location>
</feature>
<sequence>MPAESTPPRRLRRLLALLSAGAATAALGIAGAVAPIDGPTGPSAARAAEPVDGVRVSVAPADGTSVAAGAPFDVVVEIVNGGDGAIAAGTLSIGVAASGLDDTADLDAWTSDGGLPASARTVAERATAALPVGAVTTLEFTIPGEATGAADPAIGLAASLESGGADVAGATTAVANTLVTDDDRPALSLVSPLTVPAGEGGILPADRLASWTGPTGLLTRQLEAVSGAGVAVGIDPRIPVSIRALGSAAPESAVAWLEALAEMPNEVFPLAYADADLAAQSQAGLDAPLEPIGFADVVDPADFSEPQGPAGATTAPGEAPTDAELFDWDFTRTDLAWPADDTVASGDLDRFAAGGLTTAILAPGNVEPIGGSANAGATIDGRGAVVADERLQGPLRRAAAAQTDAEWRSAASSLLAELALGPGDAATTLVGTFARSAGADADRVGETLAVLDGSSWSRPATLAEAVGAPPVARTLVSLPEDTQRLGNVDRLLGAELAVEEFSDVLDDPTLLTAPTRRDLLALLAVGWLDVPTEWTEAVGRWLIDQRAVTDSVSTVPTSSVLVVASETGIPVTVENDLPYPVNVVVTVDPSNGRLLVEDTVEATVEGESRRTVQVPVAAGVGSGEVTLEVSLASPGGTPLGSIVRIPANVHADWEGVGATVLAVLAVVVFGAGILRTILRRRRQRAAAATAATAAAEAETEPEPEPETEAEAEAAPEPARPEDPSHG</sequence>
<evidence type="ECO:0000256" key="3">
    <source>
        <dbReference type="SAM" id="SignalP"/>
    </source>
</evidence>
<feature type="compositionally biased region" description="Low complexity" evidence="1">
    <location>
        <begin position="685"/>
        <end position="696"/>
    </location>
</feature>
<evidence type="ECO:0000313" key="5">
    <source>
        <dbReference type="Proteomes" id="UP000476511"/>
    </source>
</evidence>